<evidence type="ECO:0000256" key="5">
    <source>
        <dbReference type="ARBA" id="ARBA00023295"/>
    </source>
</evidence>
<protein>
    <submittedName>
        <fullName evidence="10">Glycoside hydrolase family 97 protein</fullName>
    </submittedName>
</protein>
<evidence type="ECO:0000256" key="1">
    <source>
        <dbReference type="ARBA" id="ARBA00001913"/>
    </source>
</evidence>
<feature type="domain" description="Glycosyl-hydrolase 97 C-terminal oligomerisation" evidence="9">
    <location>
        <begin position="564"/>
        <end position="658"/>
    </location>
</feature>
<evidence type="ECO:0000256" key="2">
    <source>
        <dbReference type="ARBA" id="ARBA00011245"/>
    </source>
</evidence>
<evidence type="ECO:0000259" key="9">
    <source>
        <dbReference type="Pfam" id="PF14509"/>
    </source>
</evidence>
<name>A0ABS8U4H5_9SPHI</name>
<dbReference type="Pfam" id="PF14508">
    <property type="entry name" value="GH97_N"/>
    <property type="match status" value="1"/>
</dbReference>
<evidence type="ECO:0000313" key="11">
    <source>
        <dbReference type="Proteomes" id="UP001199919"/>
    </source>
</evidence>
<keyword evidence="5" id="KW-0326">Glycosidase</keyword>
<dbReference type="Gene3D" id="3.20.20.70">
    <property type="entry name" value="Aldolase class I"/>
    <property type="match status" value="1"/>
</dbReference>
<organism evidence="10 11">
    <name type="scientific">Mucilaginibacter roseus</name>
    <dbReference type="NCBI Taxonomy" id="1528868"/>
    <lineage>
        <taxon>Bacteria</taxon>
        <taxon>Pseudomonadati</taxon>
        <taxon>Bacteroidota</taxon>
        <taxon>Sphingobacteriia</taxon>
        <taxon>Sphingobacteriales</taxon>
        <taxon>Sphingobacteriaceae</taxon>
        <taxon>Mucilaginibacter</taxon>
    </lineage>
</organism>
<feature type="domain" description="Glycosyl-hydrolase 97 catalytic" evidence="7">
    <location>
        <begin position="312"/>
        <end position="464"/>
    </location>
</feature>
<dbReference type="PANTHER" id="PTHR35803:SF2">
    <property type="entry name" value="RETAINING ALPHA-GALACTOSIDASE"/>
    <property type="match status" value="1"/>
</dbReference>
<comment type="caution">
    <text evidence="10">The sequence shown here is derived from an EMBL/GenBank/DDBJ whole genome shotgun (WGS) entry which is preliminary data.</text>
</comment>
<evidence type="ECO:0000256" key="3">
    <source>
        <dbReference type="ARBA" id="ARBA00022801"/>
    </source>
</evidence>
<feature type="signal peptide" evidence="6">
    <location>
        <begin position="1"/>
        <end position="22"/>
    </location>
</feature>
<keyword evidence="3 10" id="KW-0378">Hydrolase</keyword>
<dbReference type="InterPro" id="IPR029486">
    <property type="entry name" value="GH97_N"/>
</dbReference>
<dbReference type="InterPro" id="IPR052720">
    <property type="entry name" value="Glycosyl_hydrolase_97"/>
</dbReference>
<keyword evidence="6" id="KW-0732">Signal</keyword>
<comment type="subunit">
    <text evidence="2">Monomer.</text>
</comment>
<dbReference type="InterPro" id="IPR014718">
    <property type="entry name" value="GH-type_carb-bd"/>
</dbReference>
<dbReference type="InterPro" id="IPR029483">
    <property type="entry name" value="GH97_C"/>
</dbReference>
<dbReference type="InterPro" id="IPR013785">
    <property type="entry name" value="Aldolase_TIM"/>
</dbReference>
<dbReference type="PROSITE" id="PS51257">
    <property type="entry name" value="PROKAR_LIPOPROTEIN"/>
    <property type="match status" value="1"/>
</dbReference>
<dbReference type="Gene3D" id="2.60.40.1180">
    <property type="entry name" value="Golgi alpha-mannosidase II"/>
    <property type="match status" value="1"/>
</dbReference>
<dbReference type="Pfam" id="PF14509">
    <property type="entry name" value="GH97_C"/>
    <property type="match status" value="1"/>
</dbReference>
<dbReference type="EMBL" id="JAJPWV010000005">
    <property type="protein sequence ID" value="MCD8742018.1"/>
    <property type="molecule type" value="Genomic_DNA"/>
</dbReference>
<dbReference type="InterPro" id="IPR017853">
    <property type="entry name" value="GH"/>
</dbReference>
<dbReference type="Gene3D" id="2.70.98.10">
    <property type="match status" value="1"/>
</dbReference>
<evidence type="ECO:0000313" key="10">
    <source>
        <dbReference type="EMBL" id="MCD8742018.1"/>
    </source>
</evidence>
<gene>
    <name evidence="10" type="ORF">LT679_15495</name>
</gene>
<dbReference type="PANTHER" id="PTHR35803">
    <property type="entry name" value="GLUCAN 1,4-ALPHA-GLUCOSIDASE SUSB-RELATED"/>
    <property type="match status" value="1"/>
</dbReference>
<evidence type="ECO:0000256" key="6">
    <source>
        <dbReference type="SAM" id="SignalP"/>
    </source>
</evidence>
<evidence type="ECO:0000259" key="7">
    <source>
        <dbReference type="Pfam" id="PF10566"/>
    </source>
</evidence>
<feature type="chain" id="PRO_5046505190" evidence="6">
    <location>
        <begin position="23"/>
        <end position="663"/>
    </location>
</feature>
<dbReference type="Proteomes" id="UP001199919">
    <property type="component" value="Unassembled WGS sequence"/>
</dbReference>
<keyword evidence="4" id="KW-0106">Calcium</keyword>
<dbReference type="SUPFAM" id="SSF51445">
    <property type="entry name" value="(Trans)glycosidases"/>
    <property type="match status" value="1"/>
</dbReference>
<proteinExistence type="predicted"/>
<dbReference type="Pfam" id="PF10566">
    <property type="entry name" value="Glyco_hydro_97"/>
    <property type="match status" value="1"/>
</dbReference>
<dbReference type="RefSeq" id="WP_232178528.1">
    <property type="nucleotide sequence ID" value="NZ_JAJPWV010000005.1"/>
</dbReference>
<accession>A0ABS8U4H5</accession>
<dbReference type="InterPro" id="IPR013780">
    <property type="entry name" value="Glyco_hydro_b"/>
</dbReference>
<sequence>MKNISKFSFAMLAMLSCQQLIAQQKSYTVTSPDNKVKVTLIAGKQINWSLSYNGNEVIQPSVAAIRLDGGEIIGNNVKVLSNKTLTVNSKFEAYNYKKKIVTENYRQLTLNCKGGYDFIVRTYNDGIAYRFVLNKTKPVKVMAEDANFKFADDYKVFIPYAHDPRLKGDYYQTSFEALYNEVPLSKVIADSLAFLPMLVDLGNGAKAAVLEAGLEDYPGMYVVKNKDEQHALKADFAKYPAKEELRRLNTLVTERTDYIATVKGNAALPWRAVIVAPDDKTLLNNDMVQKLAGPSRIKDVAWIKPGKVAWDWWNDWNISHVDFKAGINTATYKHYVDFASENKLEYVILDEGWSNSVDMTKLNSAVDLKEIISYAQQKNVGIILWATWHGVMANMNGIFKKYADMGAKGFKIDFFDRDDQKVTSSVYKIAETAAKYHLLVDLHGMYKPDGIQRVYPNVFNFEGVKGLENSKWALNDDVPRYDVSIPFIRMLAGPMDYTPGAMRNANKASYRPINSNPMSQGTRSHQLAMYVIFEAPIQMLADNPTAYRREQESTNFISKVPTVFDETVPLLGKVGEYVAIARRNDDTWYVGAMTNWDARDLEIDLSFLSKGTYEAEIFKDGVNADRDATDYVRELVKVSAREKIKVHLSSGGGWAARIYPAKQ</sequence>
<dbReference type="InterPro" id="IPR019563">
    <property type="entry name" value="GH97_catalytic"/>
</dbReference>
<dbReference type="GO" id="GO:0016787">
    <property type="term" value="F:hydrolase activity"/>
    <property type="evidence" value="ECO:0007669"/>
    <property type="project" value="UniProtKB-KW"/>
</dbReference>
<feature type="domain" description="Glycosyl-hydrolase 97 N-terminal" evidence="8">
    <location>
        <begin position="29"/>
        <end position="294"/>
    </location>
</feature>
<comment type="cofactor">
    <cofactor evidence="1">
        <name>Ca(2+)</name>
        <dbReference type="ChEBI" id="CHEBI:29108"/>
    </cofactor>
</comment>
<keyword evidence="11" id="KW-1185">Reference proteome</keyword>
<evidence type="ECO:0000259" key="8">
    <source>
        <dbReference type="Pfam" id="PF14508"/>
    </source>
</evidence>
<evidence type="ECO:0000256" key="4">
    <source>
        <dbReference type="ARBA" id="ARBA00022837"/>
    </source>
</evidence>
<reference evidence="10 11" key="1">
    <citation type="submission" date="2021-12" db="EMBL/GenBank/DDBJ databases">
        <title>Mucilaginibacter roseus genome.</title>
        <authorList>
            <person name="Ferreira J.R."/>
            <person name="Newman J.D."/>
        </authorList>
    </citation>
    <scope>NUCLEOTIDE SEQUENCE [LARGE SCALE GENOMIC DNA]</scope>
    <source>
        <strain evidence="10 11">LMG 28454</strain>
    </source>
</reference>